<dbReference type="InterPro" id="IPR037624">
    <property type="entry name" value="Nup133-like"/>
</dbReference>
<keyword evidence="3" id="KW-0813">Transport</keyword>
<organism evidence="11 12">
    <name type="scientific">Westerdykella ornata</name>
    <dbReference type="NCBI Taxonomy" id="318751"/>
    <lineage>
        <taxon>Eukaryota</taxon>
        <taxon>Fungi</taxon>
        <taxon>Dikarya</taxon>
        <taxon>Ascomycota</taxon>
        <taxon>Pezizomycotina</taxon>
        <taxon>Dothideomycetes</taxon>
        <taxon>Pleosporomycetidae</taxon>
        <taxon>Pleosporales</taxon>
        <taxon>Sporormiaceae</taxon>
        <taxon>Westerdykella</taxon>
    </lineage>
</organism>
<dbReference type="OrthoDB" id="103454at2759"/>
<evidence type="ECO:0000313" key="12">
    <source>
        <dbReference type="Proteomes" id="UP000800097"/>
    </source>
</evidence>
<keyword evidence="6" id="KW-0811">Translocation</keyword>
<comment type="similarity">
    <text evidence="2">Belongs to the nucleoporin Nup133 family.</text>
</comment>
<dbReference type="GO" id="GO:0016973">
    <property type="term" value="P:poly(A)+ mRNA export from nucleus"/>
    <property type="evidence" value="ECO:0007669"/>
    <property type="project" value="TreeGrafter"/>
</dbReference>
<dbReference type="GO" id="GO:0017056">
    <property type="term" value="F:structural constituent of nuclear pore"/>
    <property type="evidence" value="ECO:0007669"/>
    <property type="project" value="InterPro"/>
</dbReference>
<comment type="subcellular location">
    <subcellularLocation>
        <location evidence="1">Nucleus envelope</location>
    </subcellularLocation>
</comment>
<dbReference type="EMBL" id="ML986486">
    <property type="protein sequence ID" value="KAF2279695.1"/>
    <property type="molecule type" value="Genomic_DNA"/>
</dbReference>
<evidence type="ECO:0000256" key="8">
    <source>
        <dbReference type="SAM" id="MobiDB-lite"/>
    </source>
</evidence>
<keyword evidence="4" id="KW-0509">mRNA transport</keyword>
<evidence type="ECO:0000256" key="4">
    <source>
        <dbReference type="ARBA" id="ARBA00022816"/>
    </source>
</evidence>
<dbReference type="Gene3D" id="1.20.58.1380">
    <property type="match status" value="1"/>
</dbReference>
<reference evidence="11" key="1">
    <citation type="journal article" date="2020" name="Stud. Mycol.">
        <title>101 Dothideomycetes genomes: a test case for predicting lifestyles and emergence of pathogens.</title>
        <authorList>
            <person name="Haridas S."/>
            <person name="Albert R."/>
            <person name="Binder M."/>
            <person name="Bloem J."/>
            <person name="Labutti K."/>
            <person name="Salamov A."/>
            <person name="Andreopoulos B."/>
            <person name="Baker S."/>
            <person name="Barry K."/>
            <person name="Bills G."/>
            <person name="Bluhm B."/>
            <person name="Cannon C."/>
            <person name="Castanera R."/>
            <person name="Culley D."/>
            <person name="Daum C."/>
            <person name="Ezra D."/>
            <person name="Gonzalez J."/>
            <person name="Henrissat B."/>
            <person name="Kuo A."/>
            <person name="Liang C."/>
            <person name="Lipzen A."/>
            <person name="Lutzoni F."/>
            <person name="Magnuson J."/>
            <person name="Mondo S."/>
            <person name="Nolan M."/>
            <person name="Ohm R."/>
            <person name="Pangilinan J."/>
            <person name="Park H.-J."/>
            <person name="Ramirez L."/>
            <person name="Alfaro M."/>
            <person name="Sun H."/>
            <person name="Tritt A."/>
            <person name="Yoshinaga Y."/>
            <person name="Zwiers L.-H."/>
            <person name="Turgeon B."/>
            <person name="Goodwin S."/>
            <person name="Spatafora J."/>
            <person name="Crous P."/>
            <person name="Grigoriev I."/>
        </authorList>
    </citation>
    <scope>NUCLEOTIDE SEQUENCE</scope>
    <source>
        <strain evidence="11">CBS 379.55</strain>
    </source>
</reference>
<evidence type="ECO:0000259" key="9">
    <source>
        <dbReference type="Pfam" id="PF03177"/>
    </source>
</evidence>
<evidence type="ECO:0000256" key="2">
    <source>
        <dbReference type="ARBA" id="ARBA00005569"/>
    </source>
</evidence>
<keyword evidence="5" id="KW-0653">Protein transport</keyword>
<dbReference type="SUPFAM" id="SSF117289">
    <property type="entry name" value="Nucleoporin domain"/>
    <property type="match status" value="1"/>
</dbReference>
<evidence type="ECO:0000259" key="10">
    <source>
        <dbReference type="Pfam" id="PF08801"/>
    </source>
</evidence>
<feature type="domain" description="Nucleoporin Nup133/Nup155-like C-terminal" evidence="9">
    <location>
        <begin position="627"/>
        <end position="1283"/>
    </location>
</feature>
<dbReference type="PANTHER" id="PTHR13405">
    <property type="entry name" value="NUCLEAR PORE COMPLEX PROTEIN NUP133"/>
    <property type="match status" value="1"/>
</dbReference>
<dbReference type="RefSeq" id="XP_033657234.1">
    <property type="nucleotide sequence ID" value="XM_033801445.1"/>
</dbReference>
<evidence type="ECO:0000313" key="11">
    <source>
        <dbReference type="EMBL" id="KAF2279695.1"/>
    </source>
</evidence>
<dbReference type="Pfam" id="PF03177">
    <property type="entry name" value="Nucleoporin_C"/>
    <property type="match status" value="1"/>
</dbReference>
<accession>A0A6A6JTX7</accession>
<evidence type="ECO:0000256" key="7">
    <source>
        <dbReference type="ARBA" id="ARBA00023242"/>
    </source>
</evidence>
<dbReference type="InterPro" id="IPR007187">
    <property type="entry name" value="Nucleoporin_Nup133/Nup155_C"/>
</dbReference>
<gene>
    <name evidence="11" type="ORF">EI97DRAFT_464898</name>
</gene>
<feature type="region of interest" description="Disordered" evidence="8">
    <location>
        <begin position="1298"/>
        <end position="1335"/>
    </location>
</feature>
<dbReference type="InterPro" id="IPR015943">
    <property type="entry name" value="WD40/YVTN_repeat-like_dom_sf"/>
</dbReference>
<name>A0A6A6JTX7_WESOR</name>
<evidence type="ECO:0000256" key="3">
    <source>
        <dbReference type="ARBA" id="ARBA00022448"/>
    </source>
</evidence>
<feature type="compositionally biased region" description="Acidic residues" evidence="8">
    <location>
        <begin position="1298"/>
        <end position="1308"/>
    </location>
</feature>
<keyword evidence="12" id="KW-1185">Reference proteome</keyword>
<dbReference type="GeneID" id="54554620"/>
<evidence type="ECO:0000256" key="5">
    <source>
        <dbReference type="ARBA" id="ARBA00022927"/>
    </source>
</evidence>
<dbReference type="GO" id="GO:0000972">
    <property type="term" value="P:transcription-dependent tethering of RNA polymerase II gene DNA at nuclear periphery"/>
    <property type="evidence" value="ECO:0007669"/>
    <property type="project" value="TreeGrafter"/>
</dbReference>
<keyword evidence="7" id="KW-0539">Nucleus</keyword>
<dbReference type="PANTHER" id="PTHR13405:SF11">
    <property type="entry name" value="NUCLEAR PORE COMPLEX PROTEIN NUP133"/>
    <property type="match status" value="1"/>
</dbReference>
<protein>
    <recommendedName>
        <fullName evidence="13">Nucleoporin Nup133/Nup155-like C-terminal domain-containing protein</fullName>
    </recommendedName>
</protein>
<dbReference type="GO" id="GO:0031080">
    <property type="term" value="C:nuclear pore outer ring"/>
    <property type="evidence" value="ECO:0007669"/>
    <property type="project" value="TreeGrafter"/>
</dbReference>
<dbReference type="Proteomes" id="UP000800097">
    <property type="component" value="Unassembled WGS sequence"/>
</dbReference>
<dbReference type="Gene3D" id="2.130.10.10">
    <property type="entry name" value="YVTN repeat-like/Quinoprotein amine dehydrogenase"/>
    <property type="match status" value="1"/>
</dbReference>
<dbReference type="GO" id="GO:0006606">
    <property type="term" value="P:protein import into nucleus"/>
    <property type="evidence" value="ECO:0007669"/>
    <property type="project" value="TreeGrafter"/>
</dbReference>
<dbReference type="InterPro" id="IPR014908">
    <property type="entry name" value="Nucleoporin_Nup133/Nup155_N"/>
</dbReference>
<evidence type="ECO:0000256" key="6">
    <source>
        <dbReference type="ARBA" id="ARBA00023010"/>
    </source>
</evidence>
<sequence>MFSPEATVHAARSSLRNPRRRQRKDSDGFQQPRRKRSKVSEDTFLAPGSSHVNGNGSINGHVKHDDAEGSMVLVEMPVREKSAGAHRAPREDTTHYLTKNENYSVRRLPSFPSNLAHAQAHFRVFAHPAAGLALALTYTHALAWDYTAVSGLTRVITLPLPFELKPSEPLPLGAIVRSGPANEFGILAVAPSRGKIVFWENVDSAEVRSHFAQRPQGIQGAVKVYSGETITGIVDISHAGYVLVFSTGRLAHLTLRDSQGRPGITTSFLNAPTSSSGSFFSFKGLLTGALRKPIASVKARPSRSKGQMEVITATNSALFQVWDLSWSGQQMFKGEVDVHAEILAALQTGTTPESRGNVDAHVLDFAIVEQQKEPGIVALLALVALLGANFIEYSLLEVDLANGEGTVRRVIPIRNFHQPQLPEEPAGKLLLPVPGHTAFIQFPGAIVVVCLAEPEESPDTQLLSDFGRASFPFQDAIYLRQDRQLRICGSAPEDIPRKDRHSSILVAIVGYGLIQINALPPAPDDSDLARHKVTAKSKLEQATFFGNIAGNILDFSIRSRYTFGEDEVNAAALEISTATLSSSYDFMDKVTVSMEDQLHQRADALRSLITHLNAEYPPLSFVTKWQLLWNAEKLEAASAVWKLYQEKVQDQRARPEAYPESLLVPHMVKCLHERFKTKIRPDVGETDPVRQFFLKDINTFDIFLPWAWHSLRTFYLNTEIRRERSSIVQRLSEGNDVFITSLNAAFNFRMENAPLYGIKAADLTDAILLPGHGQDLLPENWTSNHNMASSIRSICDVSRIYAYELFQEGVQEDVAMKIAKDNPALVKLVCRVHLERIHWALSQTDEKIKDKGRHLQEDFMQKVCPDHIYGLAEIGQAPAGMDLAEEYNQLDTLARLVWDEISFTDEVKRTTQSKVEQAECMVKLNKLKERIQKNFDKYGDAWASAFYKRYFEEAQTHQLFNKDFLNQPYFTRFLRSSTNLARIGWINEVIGEKDFVHAHDALYNYATQRETNVWGQKVELSIAKLSLLCTQQKDAPKLDREANAIYDDKMRKTTNRIEYVRIQDMLYERFEPTISASLDKEAAVELLMAEYGQGAMNERPAHQQLLRQGFDKIVHHRGLDYALLIDVLTLMTYDESKPPVELTQGNEFAFALRALVLSWHDMNKMTRIHMLRLIWKRLCIRDDWAKINNTKDTSDAQLQEILANTTLGTTLKALHAMIRENASNSRVACPEDINGLLGAGCTNGELCTRFASEDLRSPIIVDNLADDEVLQANIENHRLREWFPAVVKAAERLYELEQSEGVDGEQEGVGENQAQVDGPVGGDDIEGEAAEADTMAPEAVKTVAGGNGIMRSTMDIDMAEG</sequence>
<proteinExistence type="inferred from homology"/>
<feature type="region of interest" description="Disordered" evidence="8">
    <location>
        <begin position="1"/>
        <end position="64"/>
    </location>
</feature>
<evidence type="ECO:0008006" key="13">
    <source>
        <dbReference type="Google" id="ProtNLM"/>
    </source>
</evidence>
<evidence type="ECO:0000256" key="1">
    <source>
        <dbReference type="ARBA" id="ARBA00004259"/>
    </source>
</evidence>
<feature type="domain" description="Nucleoporin Nup133/Nup155-like N-terminal" evidence="10">
    <location>
        <begin position="98"/>
        <end position="499"/>
    </location>
</feature>
<dbReference type="Pfam" id="PF08801">
    <property type="entry name" value="Nucleoporin_N"/>
    <property type="match status" value="1"/>
</dbReference>